<dbReference type="GO" id="GO:0005524">
    <property type="term" value="F:ATP binding"/>
    <property type="evidence" value="ECO:0007669"/>
    <property type="project" value="InterPro"/>
</dbReference>
<protein>
    <submittedName>
        <fullName evidence="3">10158_t:CDS:1</fullName>
    </submittedName>
</protein>
<dbReference type="PANTHER" id="PTHR46599:SF3">
    <property type="entry name" value="PIGGYBAC TRANSPOSABLE ELEMENT-DERIVED PROTEIN 4"/>
    <property type="match status" value="1"/>
</dbReference>
<dbReference type="InterPro" id="IPR005479">
    <property type="entry name" value="CPAse_ATP-bd"/>
</dbReference>
<evidence type="ECO:0000313" key="4">
    <source>
        <dbReference type="Proteomes" id="UP000789759"/>
    </source>
</evidence>
<sequence length="421" mass="48532">MSYITDDNVSNNNASDSKYLAIFEHHHGNVLVDQTIEISDFCKGASNIEIIEESEEEINEINTRATREKSIMNEIDDNMGEASKSDKKGKKKAISHKAGNKPNLSELPEFEPLHTFSNHHGYSTLPHETQIGTISPIVLFRLCFSNKQLQIIVENTNKYEQIKGYEGGHVWVPLTLKELKVWIALVIYMGVHKIYAVEDLWNSNKKMAVHNIKQFMSLYQFQQIKRFLHISNPTEPKSYWYSKIEPLASNLRKTFKKLYTPKGYKIFSLCDAGYTWTFVFYSRVEKNSELEHINSINDTGCLVWHLAKQLLQACGTIHTNSSKFPKILKLKNPLVLDWDTLSVMVVDNVLVVLWIDNGPVYLLTTIHQIIDTILVNCFLLYCKISDTDISSKDFRIALAWDLIQENLKIMTKKITRKRPNN</sequence>
<dbReference type="OrthoDB" id="2430719at2759"/>
<proteinExistence type="predicted"/>
<organism evidence="3 4">
    <name type="scientific">Cetraspora pellucida</name>
    <dbReference type="NCBI Taxonomy" id="1433469"/>
    <lineage>
        <taxon>Eukaryota</taxon>
        <taxon>Fungi</taxon>
        <taxon>Fungi incertae sedis</taxon>
        <taxon>Mucoromycota</taxon>
        <taxon>Glomeromycotina</taxon>
        <taxon>Glomeromycetes</taxon>
        <taxon>Diversisporales</taxon>
        <taxon>Gigasporaceae</taxon>
        <taxon>Cetraspora</taxon>
    </lineage>
</organism>
<evidence type="ECO:0000256" key="1">
    <source>
        <dbReference type="SAM" id="MobiDB-lite"/>
    </source>
</evidence>
<evidence type="ECO:0000259" key="2">
    <source>
        <dbReference type="PROSITE" id="PS00867"/>
    </source>
</evidence>
<feature type="region of interest" description="Disordered" evidence="1">
    <location>
        <begin position="75"/>
        <end position="101"/>
    </location>
</feature>
<dbReference type="AlphaFoldDB" id="A0A9N9K2L5"/>
<feature type="domain" description="Carbamoyl phosphate synthase ATP-binding" evidence="2">
    <location>
        <begin position="58"/>
        <end position="65"/>
    </location>
</feature>
<dbReference type="Proteomes" id="UP000789759">
    <property type="component" value="Unassembled WGS sequence"/>
</dbReference>
<reference evidence="3" key="1">
    <citation type="submission" date="2021-06" db="EMBL/GenBank/DDBJ databases">
        <authorList>
            <person name="Kallberg Y."/>
            <person name="Tangrot J."/>
            <person name="Rosling A."/>
        </authorList>
    </citation>
    <scope>NUCLEOTIDE SEQUENCE</scope>
    <source>
        <strain evidence="3">FL966</strain>
    </source>
</reference>
<dbReference type="InterPro" id="IPR029526">
    <property type="entry name" value="PGBD"/>
</dbReference>
<keyword evidence="4" id="KW-1185">Reference proteome</keyword>
<feature type="non-terminal residue" evidence="3">
    <location>
        <position position="421"/>
    </location>
</feature>
<name>A0A9N9K2L5_9GLOM</name>
<dbReference type="PANTHER" id="PTHR46599">
    <property type="entry name" value="PIGGYBAC TRANSPOSABLE ELEMENT-DERIVED PROTEIN 4"/>
    <property type="match status" value="1"/>
</dbReference>
<comment type="caution">
    <text evidence="3">The sequence shown here is derived from an EMBL/GenBank/DDBJ whole genome shotgun (WGS) entry which is preliminary data.</text>
</comment>
<evidence type="ECO:0000313" key="3">
    <source>
        <dbReference type="EMBL" id="CAG8808965.1"/>
    </source>
</evidence>
<dbReference type="Pfam" id="PF13843">
    <property type="entry name" value="DDE_Tnp_1_7"/>
    <property type="match status" value="1"/>
</dbReference>
<accession>A0A9N9K2L5</accession>
<dbReference type="PROSITE" id="PS00867">
    <property type="entry name" value="CPSASE_2"/>
    <property type="match status" value="1"/>
</dbReference>
<feature type="compositionally biased region" description="Basic residues" evidence="1">
    <location>
        <begin position="87"/>
        <end position="99"/>
    </location>
</feature>
<gene>
    <name evidence="3" type="ORF">CPELLU_LOCUS18437</name>
</gene>
<dbReference type="EMBL" id="CAJVQA010036732">
    <property type="protein sequence ID" value="CAG8808965.1"/>
    <property type="molecule type" value="Genomic_DNA"/>
</dbReference>